<accession>A0A1R3G4N4</accession>
<dbReference type="PANTHER" id="PTHR45931">
    <property type="entry name" value="SI:CH211-59O9.10"/>
    <property type="match status" value="1"/>
</dbReference>
<dbReference type="InterPro" id="IPR051834">
    <property type="entry name" value="RING_finger_E3_ligase"/>
</dbReference>
<feature type="compositionally biased region" description="Polar residues" evidence="4">
    <location>
        <begin position="594"/>
        <end position="617"/>
    </location>
</feature>
<dbReference type="Proteomes" id="UP000188268">
    <property type="component" value="Unassembled WGS sequence"/>
</dbReference>
<dbReference type="GO" id="GO:0008270">
    <property type="term" value="F:zinc ion binding"/>
    <property type="evidence" value="ECO:0007669"/>
    <property type="project" value="UniProtKB-KW"/>
</dbReference>
<dbReference type="OrthoDB" id="8062037at2759"/>
<proteinExistence type="predicted"/>
<reference evidence="5 6" key="1">
    <citation type="submission" date="2013-09" db="EMBL/GenBank/DDBJ databases">
        <title>Corchorus capsularis genome sequencing.</title>
        <authorList>
            <person name="Alam M."/>
            <person name="Haque M.S."/>
            <person name="Islam M.S."/>
            <person name="Emdad E.M."/>
            <person name="Islam M.M."/>
            <person name="Ahmed B."/>
            <person name="Halim A."/>
            <person name="Hossen Q.M.M."/>
            <person name="Hossain M.Z."/>
            <person name="Ahmed R."/>
            <person name="Khan M.M."/>
            <person name="Islam R."/>
            <person name="Rashid M.M."/>
            <person name="Khan S.A."/>
            <person name="Rahman M.S."/>
            <person name="Alam M."/>
        </authorList>
    </citation>
    <scope>NUCLEOTIDE SEQUENCE [LARGE SCALE GENOMIC DNA]</scope>
    <source>
        <strain evidence="6">cv. CVL-1</strain>
        <tissue evidence="5">Whole seedling</tissue>
    </source>
</reference>
<keyword evidence="3" id="KW-0862">Zinc</keyword>
<sequence length="762" mass="85506">MEDMDIDLVVDIPDTPDRLSSQRMNRGNRAEKESSSSVAGRFGGSSTAGEEYWGRLTGRGRLLGENGHNSEHYQHARKPFDKADEIERQKNTIILSSPENARGGASLFRKAAMERSRNSIREQCMDKGKALYRKLPSKSSSIQEDHAILDLTEQNVQKQMLEMAPLHDGLKNRLPEGRREGQVPRSGGSYLRNASKGLATPRDNCKGKEKIDDNGFTSVASDMVHGKGVGVSHDSLLRVEKPLPISHHSIVPPRATGQKRLVRNGCISPQNIAIRTKQLNEQSQNSSKTEQNFGIMVSKNPSMMDIREIVAEDNNYGKGKEVVHPHTSKEHDMNFVDLSNSPMNNNGKATGISHSSRDAIVEEKGGWRSTHNLSKNVDYASARHFSRFNDDVWREQKENRVMKRDKSSGQNNRVGRDWPENADLTETAPVIVSTIDQISEPSPAINMLPKRQKKRVTFRNTGESSRIIPNDSDIMFLGSSREPSSSRSSSIHIGQHLDVLDLDGSSEMGGINANHVDRVDDEDSEARARQVEADEMLARELQEQLYHEVPIFGNGEIDENIAWALQQEEDPFNPTSLRLHHDPDNRGSTRHSRTQPLLRTSQNSSSRRGVQTRVPNSARMSRLRNRVLNQPRAAPSRTRNFRFPVGMDLETRMEILEAIETANDMGMASHIFQVQRDFNENDYEMLLALDENNHQHGGASTNLINSLPLSKVQTDNFEEACAICLETPTIGESIRHLPYSTHSEPNNIGENNEEKAQLKHDD</sequence>
<name>A0A1R3G4N4_COCAP</name>
<dbReference type="PANTHER" id="PTHR45931:SF25">
    <property type="entry name" value="E3 UBIQUITIN-PROTEIN LIGASE RLIM-LIKE ISOFORM X1"/>
    <property type="match status" value="1"/>
</dbReference>
<dbReference type="EMBL" id="AWWV01015334">
    <property type="protein sequence ID" value="OMO53043.1"/>
    <property type="molecule type" value="Genomic_DNA"/>
</dbReference>
<dbReference type="GO" id="GO:0061630">
    <property type="term" value="F:ubiquitin protein ligase activity"/>
    <property type="evidence" value="ECO:0007669"/>
    <property type="project" value="TreeGrafter"/>
</dbReference>
<dbReference type="AlphaFoldDB" id="A0A1R3G4N4"/>
<evidence type="ECO:0000256" key="2">
    <source>
        <dbReference type="ARBA" id="ARBA00022771"/>
    </source>
</evidence>
<protein>
    <recommendedName>
        <fullName evidence="7">RING/U-box superfamily protein</fullName>
    </recommendedName>
</protein>
<feature type="region of interest" description="Disordered" evidence="4">
    <location>
        <begin position="573"/>
        <end position="617"/>
    </location>
</feature>
<feature type="region of interest" description="Disordered" evidence="4">
    <location>
        <begin position="738"/>
        <end position="762"/>
    </location>
</feature>
<feature type="region of interest" description="Disordered" evidence="4">
    <location>
        <begin position="170"/>
        <end position="210"/>
    </location>
</feature>
<dbReference type="GO" id="GO:0006511">
    <property type="term" value="P:ubiquitin-dependent protein catabolic process"/>
    <property type="evidence" value="ECO:0007669"/>
    <property type="project" value="TreeGrafter"/>
</dbReference>
<evidence type="ECO:0000313" key="5">
    <source>
        <dbReference type="EMBL" id="OMO53043.1"/>
    </source>
</evidence>
<feature type="compositionally biased region" description="Basic and acidic residues" evidence="4">
    <location>
        <begin position="170"/>
        <end position="182"/>
    </location>
</feature>
<keyword evidence="1" id="KW-0479">Metal-binding</keyword>
<feature type="compositionally biased region" description="Basic and acidic residues" evidence="4">
    <location>
        <begin position="752"/>
        <end position="762"/>
    </location>
</feature>
<comment type="caution">
    <text evidence="5">The sequence shown here is derived from an EMBL/GenBank/DDBJ whole genome shotgun (WGS) entry which is preliminary data.</text>
</comment>
<gene>
    <name evidence="5" type="ORF">CCACVL1_28921</name>
</gene>
<evidence type="ECO:0008006" key="7">
    <source>
        <dbReference type="Google" id="ProtNLM"/>
    </source>
</evidence>
<feature type="region of interest" description="Disordered" evidence="4">
    <location>
        <begin position="399"/>
        <end position="420"/>
    </location>
</feature>
<keyword evidence="2" id="KW-0863">Zinc-finger</keyword>
<organism evidence="5 6">
    <name type="scientific">Corchorus capsularis</name>
    <name type="common">Jute</name>
    <dbReference type="NCBI Taxonomy" id="210143"/>
    <lineage>
        <taxon>Eukaryota</taxon>
        <taxon>Viridiplantae</taxon>
        <taxon>Streptophyta</taxon>
        <taxon>Embryophyta</taxon>
        <taxon>Tracheophyta</taxon>
        <taxon>Spermatophyta</taxon>
        <taxon>Magnoliopsida</taxon>
        <taxon>eudicotyledons</taxon>
        <taxon>Gunneridae</taxon>
        <taxon>Pentapetalae</taxon>
        <taxon>rosids</taxon>
        <taxon>malvids</taxon>
        <taxon>Malvales</taxon>
        <taxon>Malvaceae</taxon>
        <taxon>Grewioideae</taxon>
        <taxon>Apeibeae</taxon>
        <taxon>Corchorus</taxon>
    </lineage>
</organism>
<dbReference type="Gramene" id="OMO53043">
    <property type="protein sequence ID" value="OMO53043"/>
    <property type="gene ID" value="CCACVL1_28921"/>
</dbReference>
<keyword evidence="6" id="KW-1185">Reference proteome</keyword>
<feature type="compositionally biased region" description="Polar residues" evidence="4">
    <location>
        <begin position="740"/>
        <end position="750"/>
    </location>
</feature>
<evidence type="ECO:0000256" key="4">
    <source>
        <dbReference type="SAM" id="MobiDB-lite"/>
    </source>
</evidence>
<dbReference type="STRING" id="210143.A0A1R3G4N4"/>
<evidence type="ECO:0000313" key="6">
    <source>
        <dbReference type="Proteomes" id="UP000188268"/>
    </source>
</evidence>
<dbReference type="GO" id="GO:0005634">
    <property type="term" value="C:nucleus"/>
    <property type="evidence" value="ECO:0007669"/>
    <property type="project" value="TreeGrafter"/>
</dbReference>
<evidence type="ECO:0000256" key="1">
    <source>
        <dbReference type="ARBA" id="ARBA00022723"/>
    </source>
</evidence>
<evidence type="ECO:0000256" key="3">
    <source>
        <dbReference type="ARBA" id="ARBA00022833"/>
    </source>
</evidence>
<feature type="region of interest" description="Disordered" evidence="4">
    <location>
        <begin position="1"/>
        <end position="45"/>
    </location>
</feature>
<dbReference type="OMA" id="FCATETA"/>